<dbReference type="GO" id="GO:0005542">
    <property type="term" value="F:folic acid binding"/>
    <property type="evidence" value="ECO:0007669"/>
    <property type="project" value="InterPro"/>
</dbReference>
<reference evidence="5" key="1">
    <citation type="submission" date="2020-05" db="EMBL/GenBank/DDBJ databases">
        <authorList>
            <person name="Chiriac C."/>
            <person name="Salcher M."/>
            <person name="Ghai R."/>
            <person name="Kavagutti S V."/>
        </authorList>
    </citation>
    <scope>NUCLEOTIDE SEQUENCE</scope>
</reference>
<gene>
    <name evidence="5" type="ORF">UFOPK2166_00397</name>
</gene>
<accession>A0A6J6K5E2</accession>
<dbReference type="PANTHER" id="PTHR12234:SF1">
    <property type="entry name" value="FORMIMINOTRANSFERASE N-TERMINAL SUBDOMAIN-CONTAINING PROTEIN"/>
    <property type="match status" value="1"/>
</dbReference>
<dbReference type="Pfam" id="PF07837">
    <property type="entry name" value="FTCD_N"/>
    <property type="match status" value="1"/>
</dbReference>
<dbReference type="InterPro" id="IPR013802">
    <property type="entry name" value="Formiminotransferase_C"/>
</dbReference>
<dbReference type="EC" id="2.1.2.5" evidence="1"/>
<dbReference type="GO" id="GO:0030409">
    <property type="term" value="F:glutamate formimidoyltransferase activity"/>
    <property type="evidence" value="ECO:0007669"/>
    <property type="project" value="UniProtKB-EC"/>
</dbReference>
<name>A0A6J6K5E2_9ZZZZ</name>
<evidence type="ECO:0000256" key="1">
    <source>
        <dbReference type="ARBA" id="ARBA00012252"/>
    </source>
</evidence>
<evidence type="ECO:0000259" key="3">
    <source>
        <dbReference type="SMART" id="SM01221"/>
    </source>
</evidence>
<dbReference type="SUPFAM" id="SSF55116">
    <property type="entry name" value="Formiminotransferase domain of formiminotransferase-cyclodeaminase"/>
    <property type="match status" value="2"/>
</dbReference>
<dbReference type="InterPro" id="IPR037064">
    <property type="entry name" value="Formiminotransferase_N_sf"/>
</dbReference>
<proteinExistence type="predicted"/>
<dbReference type="Gene3D" id="3.30.990.10">
    <property type="entry name" value="Formiminotransferase, N-terminal subdomain"/>
    <property type="match status" value="1"/>
</dbReference>
<evidence type="ECO:0000313" key="5">
    <source>
        <dbReference type="EMBL" id="CAB4643575.1"/>
    </source>
</evidence>
<dbReference type="InterPro" id="IPR022384">
    <property type="entry name" value="FormiminoTrfase_cat_dom_sf"/>
</dbReference>
<protein>
    <recommendedName>
        <fullName evidence="1">glutamate formimidoyltransferase</fullName>
        <ecNumber evidence="1">2.1.2.5</ecNumber>
    </recommendedName>
</protein>
<dbReference type="AlphaFoldDB" id="A0A6J6K5E2"/>
<dbReference type="InterPro" id="IPR037070">
    <property type="entry name" value="Formiminotransferase_C_sf"/>
</dbReference>
<feature type="domain" description="Formiminotransferase C-terminal subdomain" evidence="3">
    <location>
        <begin position="154"/>
        <end position="256"/>
    </location>
</feature>
<dbReference type="SMART" id="SM01222">
    <property type="entry name" value="FTCD_N"/>
    <property type="match status" value="1"/>
</dbReference>
<evidence type="ECO:0000256" key="2">
    <source>
        <dbReference type="ARBA" id="ARBA00022679"/>
    </source>
</evidence>
<dbReference type="SMART" id="SM01221">
    <property type="entry name" value="FTCD"/>
    <property type="match status" value="1"/>
</dbReference>
<dbReference type="PANTHER" id="PTHR12234">
    <property type="entry name" value="FORMIMINOTRANSFERASE-CYCLODEAMINASE"/>
    <property type="match status" value="1"/>
</dbReference>
<keyword evidence="2" id="KW-0808">Transferase</keyword>
<organism evidence="5">
    <name type="scientific">freshwater metagenome</name>
    <dbReference type="NCBI Taxonomy" id="449393"/>
    <lineage>
        <taxon>unclassified sequences</taxon>
        <taxon>metagenomes</taxon>
        <taxon>ecological metagenomes</taxon>
    </lineage>
</organism>
<dbReference type="InterPro" id="IPR012886">
    <property type="entry name" value="Formiminotransferase_N"/>
</dbReference>
<evidence type="ECO:0000259" key="4">
    <source>
        <dbReference type="SMART" id="SM01222"/>
    </source>
</evidence>
<dbReference type="Gene3D" id="3.30.70.670">
    <property type="entry name" value="Formiminotransferase, C-terminal subdomain"/>
    <property type="match status" value="1"/>
</dbReference>
<feature type="domain" description="Formiminotransferase N-terminal subdomain" evidence="4">
    <location>
        <begin position="1"/>
        <end position="153"/>
    </location>
</feature>
<dbReference type="EMBL" id="CAEZWB010000032">
    <property type="protein sequence ID" value="CAB4643575.1"/>
    <property type="molecule type" value="Genomic_DNA"/>
</dbReference>
<sequence length="266" mass="29079">MLECVINISEGGNPESLNALREKIGPDLLNVHSDADHNRSVFTLAGTDASRILAREAISMFDISTHAGVHPRVGIVDVVPFVALEPSTFDEAMHARNEFAAFASEELGVPCFLYGPERTLPYIRKHAFIDLLPDFGPANPHPTAGAMCVGARPILIAYNLWLKGSTLDVAKRICAEIRSESVRTLALQVGSSVQVSMNLIAPEVTGPDKVYDAVAQYAEIDRAELVGLVPSRTLAAIPRQRWAQLDLSTETTIEWNLAERNRKLRA</sequence>
<dbReference type="InterPro" id="IPR051623">
    <property type="entry name" value="FTCD"/>
</dbReference>